<dbReference type="EMBL" id="LKCN02000011">
    <property type="protein sequence ID" value="RCI10829.1"/>
    <property type="molecule type" value="Genomic_DNA"/>
</dbReference>
<dbReference type="InterPro" id="IPR016035">
    <property type="entry name" value="Acyl_Trfase/lysoPLipase"/>
</dbReference>
<feature type="chain" id="PRO_5016484209" description="Lysophospholipase" evidence="9">
    <location>
        <begin position="25"/>
        <end position="671"/>
    </location>
</feature>
<keyword evidence="5 8" id="KW-0442">Lipid degradation</keyword>
<dbReference type="SUPFAM" id="SSF52151">
    <property type="entry name" value="FabD/lysophospholipase-like"/>
    <property type="match status" value="1"/>
</dbReference>
<keyword evidence="3 9" id="KW-0732">Signal</keyword>
<evidence type="ECO:0000256" key="7">
    <source>
        <dbReference type="ARBA" id="ARBA00023180"/>
    </source>
</evidence>
<evidence type="ECO:0000256" key="4">
    <source>
        <dbReference type="ARBA" id="ARBA00022801"/>
    </source>
</evidence>
<feature type="domain" description="PLA2c" evidence="10">
    <location>
        <begin position="66"/>
        <end position="651"/>
    </location>
</feature>
<dbReference type="PANTHER" id="PTHR10728">
    <property type="entry name" value="CYTOSOLIC PHOSPHOLIPASE A2"/>
    <property type="match status" value="1"/>
</dbReference>
<dbReference type="GO" id="GO:0005829">
    <property type="term" value="C:cytosol"/>
    <property type="evidence" value="ECO:0007669"/>
    <property type="project" value="TreeGrafter"/>
</dbReference>
<protein>
    <recommendedName>
        <fullName evidence="2 9">Lysophospholipase</fullName>
        <ecNumber evidence="2 9">3.1.1.5</ecNumber>
    </recommendedName>
</protein>
<evidence type="ECO:0000256" key="9">
    <source>
        <dbReference type="RuleBase" id="RU362103"/>
    </source>
</evidence>
<comment type="catalytic activity">
    <reaction evidence="9">
        <text>a 1-acyl-sn-glycero-3-phosphocholine + H2O = sn-glycerol 3-phosphocholine + a fatty acid + H(+)</text>
        <dbReference type="Rhea" id="RHEA:15177"/>
        <dbReference type="ChEBI" id="CHEBI:15377"/>
        <dbReference type="ChEBI" id="CHEBI:15378"/>
        <dbReference type="ChEBI" id="CHEBI:16870"/>
        <dbReference type="ChEBI" id="CHEBI:28868"/>
        <dbReference type="ChEBI" id="CHEBI:58168"/>
        <dbReference type="EC" id="3.1.1.5"/>
    </reaction>
</comment>
<dbReference type="GO" id="GO:0005783">
    <property type="term" value="C:endoplasmic reticulum"/>
    <property type="evidence" value="ECO:0007669"/>
    <property type="project" value="TreeGrafter"/>
</dbReference>
<dbReference type="InterPro" id="IPR002642">
    <property type="entry name" value="LysoPLipase_cat_dom"/>
</dbReference>
<reference evidence="11 12" key="1">
    <citation type="journal article" date="2015" name="BMC Genomics">
        <title>Insights from the genome of Ophiocordyceps polyrhachis-furcata to pathogenicity and host specificity in insect fungi.</title>
        <authorList>
            <person name="Wichadakul D."/>
            <person name="Kobmoo N."/>
            <person name="Ingsriswang S."/>
            <person name="Tangphatsornruang S."/>
            <person name="Chantasingh D."/>
            <person name="Luangsa-ard J.J."/>
            <person name="Eurwilaichitr L."/>
        </authorList>
    </citation>
    <scope>NUCLEOTIDE SEQUENCE [LARGE SCALE GENOMIC DNA]</scope>
    <source>
        <strain evidence="11 12">BCC 54312</strain>
    </source>
</reference>
<keyword evidence="12" id="KW-1185">Reference proteome</keyword>
<evidence type="ECO:0000256" key="8">
    <source>
        <dbReference type="PROSITE-ProRule" id="PRU00555"/>
    </source>
</evidence>
<dbReference type="EC" id="3.1.1.5" evidence="2 9"/>
<evidence type="ECO:0000256" key="6">
    <source>
        <dbReference type="ARBA" id="ARBA00023098"/>
    </source>
</evidence>
<dbReference type="OrthoDB" id="4084751at2759"/>
<dbReference type="Pfam" id="PF01735">
    <property type="entry name" value="PLA2_B"/>
    <property type="match status" value="2"/>
</dbReference>
<keyword evidence="7" id="KW-0325">Glycoprotein</keyword>
<accession>A0A367L8T3</accession>
<name>A0A367L8T3_9HYPO</name>
<dbReference type="SMART" id="SM00022">
    <property type="entry name" value="PLAc"/>
    <property type="match status" value="1"/>
</dbReference>
<dbReference type="GO" id="GO:0004622">
    <property type="term" value="F:phosphatidylcholine lysophospholipase activity"/>
    <property type="evidence" value="ECO:0007669"/>
    <property type="project" value="UniProtKB-EC"/>
</dbReference>
<dbReference type="AlphaFoldDB" id="A0A367L8T3"/>
<organism evidence="11 12">
    <name type="scientific">Ophiocordyceps polyrhachis-furcata BCC 54312</name>
    <dbReference type="NCBI Taxonomy" id="1330021"/>
    <lineage>
        <taxon>Eukaryota</taxon>
        <taxon>Fungi</taxon>
        <taxon>Dikarya</taxon>
        <taxon>Ascomycota</taxon>
        <taxon>Pezizomycotina</taxon>
        <taxon>Sordariomycetes</taxon>
        <taxon>Hypocreomycetidae</taxon>
        <taxon>Hypocreales</taxon>
        <taxon>Ophiocordycipitaceae</taxon>
        <taxon>Ophiocordyceps</taxon>
    </lineage>
</organism>
<sequence length="671" mass="73213">MAVFVVRSCLWLVAIVSLLTATQAVQVLSDIVLDVSQSFNAPDDNSLAFQRWAGHVLGGYRPTSVPCPAQRPSVRDGSTISPQEREWLSRRRTQTAPQIRRLLRRIDIPGFDSDGYLRRHRSLPTIGIAVSGGGYRAMLVGAGALNAWDGRAQGSTRRGGLGGLLQSTTYLSGLSGGGWLVGSLYANNFTSVEQLVDTWRLETNLVGYTKTMKPFVANLAACEFVALPHLFQDNIMAKQKNSQLFSLASPRIKQLLKEIIAAVQQKRRAGFKTSLADYWGRALSYQLVNAPQGGPGLTFSSIADDAAFSSGELPLPLLVADGASPGMSPLPVNTTVFEFSPWEMGSYDDSLNGFAPLKYLGSPFETGLVPPNERCVVGFDNTGFVMGTSSFLFNMIVDGIKNRQSTVIPAVLSQNPTFQAFRPAIISLLDFISSNVVSLQGAFWAPNPFKGWNRLFNPTARSDNLALVDGAEDGQNLPLQPHLLADRKVDVVFAVDVSSDTNLNWPTGASLISTYRRSVEVPSRKMSFPAVPDKNTFINLGYNSRPTFFGCDASKLAAAPSPLIVYLPNYPYLALSNISTITKLAFLPQERDELVANGWAVATQLDSARDPEWSVCVGCAILARSFGRTRTRVPDSCSRCFRRYCWDGQVDEREPGEYQPSIYSQSIGSAQ</sequence>
<evidence type="ECO:0000256" key="1">
    <source>
        <dbReference type="ARBA" id="ARBA00008780"/>
    </source>
</evidence>
<dbReference type="Gene3D" id="3.40.1090.10">
    <property type="entry name" value="Cytosolic phospholipase A2 catalytic domain"/>
    <property type="match status" value="1"/>
</dbReference>
<comment type="similarity">
    <text evidence="1 9">Belongs to the lysophospholipase family.</text>
</comment>
<keyword evidence="4 8" id="KW-0378">Hydrolase</keyword>
<dbReference type="PROSITE" id="PS51210">
    <property type="entry name" value="PLA2C"/>
    <property type="match status" value="1"/>
</dbReference>
<proteinExistence type="inferred from homology"/>
<dbReference type="STRING" id="1330021.A0A367L8T3"/>
<dbReference type="Proteomes" id="UP000253664">
    <property type="component" value="Unassembled WGS sequence"/>
</dbReference>
<feature type="signal peptide" evidence="9">
    <location>
        <begin position="1"/>
        <end position="24"/>
    </location>
</feature>
<evidence type="ECO:0000256" key="3">
    <source>
        <dbReference type="ARBA" id="ARBA00022729"/>
    </source>
</evidence>
<keyword evidence="6 8" id="KW-0443">Lipid metabolism</keyword>
<evidence type="ECO:0000259" key="10">
    <source>
        <dbReference type="PROSITE" id="PS51210"/>
    </source>
</evidence>
<evidence type="ECO:0000313" key="12">
    <source>
        <dbReference type="Proteomes" id="UP000253664"/>
    </source>
</evidence>
<dbReference type="PANTHER" id="PTHR10728:SF33">
    <property type="entry name" value="LYSOPHOSPHOLIPASE 1-RELATED"/>
    <property type="match status" value="1"/>
</dbReference>
<evidence type="ECO:0000313" key="11">
    <source>
        <dbReference type="EMBL" id="RCI10829.1"/>
    </source>
</evidence>
<gene>
    <name evidence="11" type="ORF">L249_5243</name>
</gene>
<evidence type="ECO:0000256" key="5">
    <source>
        <dbReference type="ARBA" id="ARBA00022963"/>
    </source>
</evidence>
<evidence type="ECO:0000256" key="2">
    <source>
        <dbReference type="ARBA" id="ARBA00013274"/>
    </source>
</evidence>
<comment type="caution">
    <text evidence="11">The sequence shown here is derived from an EMBL/GenBank/DDBJ whole genome shotgun (WGS) entry which is preliminary data.</text>
</comment>
<dbReference type="GO" id="GO:0004623">
    <property type="term" value="F:phospholipase A2 activity"/>
    <property type="evidence" value="ECO:0007669"/>
    <property type="project" value="TreeGrafter"/>
</dbReference>
<dbReference type="GO" id="GO:0046475">
    <property type="term" value="P:glycerophospholipid catabolic process"/>
    <property type="evidence" value="ECO:0007669"/>
    <property type="project" value="TreeGrafter"/>
</dbReference>